<proteinExistence type="predicted"/>
<comment type="caution">
    <text evidence="2">The sequence shown here is derived from an EMBL/GenBank/DDBJ whole genome shotgun (WGS) entry which is preliminary data.</text>
</comment>
<feature type="domain" description="Flagellar protein FlgJ N-terminal" evidence="1">
    <location>
        <begin position="40"/>
        <end position="77"/>
    </location>
</feature>
<keyword evidence="3" id="KW-1185">Reference proteome</keyword>
<dbReference type="AlphaFoldDB" id="A0A934TIZ8"/>
<dbReference type="Proteomes" id="UP000706333">
    <property type="component" value="Unassembled WGS sequence"/>
</dbReference>
<dbReference type="EMBL" id="NHSD01000095">
    <property type="protein sequence ID" value="MBK5926082.1"/>
    <property type="molecule type" value="Genomic_DNA"/>
</dbReference>
<gene>
    <name evidence="2" type="ORF">CCR87_01705</name>
</gene>
<organism evidence="2 3">
    <name type="scientific">Rhodobaculum claviforme</name>
    <dbReference type="NCBI Taxonomy" id="1549854"/>
    <lineage>
        <taxon>Bacteria</taxon>
        <taxon>Pseudomonadati</taxon>
        <taxon>Pseudomonadota</taxon>
        <taxon>Alphaproteobacteria</taxon>
        <taxon>Rhodobacterales</taxon>
        <taxon>Paracoccaceae</taxon>
        <taxon>Rhodobaculum</taxon>
    </lineage>
</organism>
<reference evidence="2" key="1">
    <citation type="submission" date="2017-05" db="EMBL/GenBank/DDBJ databases">
        <authorList>
            <person name="Imhoff J.F."/>
            <person name="Rahn T."/>
            <person name="Kuenzel S."/>
            <person name="Neulinger S.C."/>
        </authorList>
    </citation>
    <scope>NUCLEOTIDE SEQUENCE</scope>
    <source>
        <strain evidence="2">LMG 28126</strain>
    </source>
</reference>
<evidence type="ECO:0000313" key="2">
    <source>
        <dbReference type="EMBL" id="MBK5926082.1"/>
    </source>
</evidence>
<accession>A0A934TIZ8</accession>
<evidence type="ECO:0000313" key="3">
    <source>
        <dbReference type="Proteomes" id="UP000706333"/>
    </source>
</evidence>
<sequence>MPPPARRAADDATLHEAARAVEARFLSIMLEAAGFGAAREAFGGGIGESQVTSFLTEAHAEAITRRGGIGLSESIFQALKERDNGA</sequence>
<name>A0A934TIZ8_9RHOB</name>
<reference evidence="2" key="2">
    <citation type="journal article" date="2020" name="Microorganisms">
        <title>Osmotic Adaptation and Compatible Solute Biosynthesis of Phototrophic Bacteria as Revealed from Genome Analyses.</title>
        <authorList>
            <person name="Imhoff J.F."/>
            <person name="Rahn T."/>
            <person name="Kunzel S."/>
            <person name="Keller A."/>
            <person name="Neulinger S.C."/>
        </authorList>
    </citation>
    <scope>NUCLEOTIDE SEQUENCE</scope>
    <source>
        <strain evidence="2">LMG 28126</strain>
    </source>
</reference>
<protein>
    <recommendedName>
        <fullName evidence="1">Flagellar protein FlgJ N-terminal domain-containing protein</fullName>
    </recommendedName>
</protein>
<dbReference type="RefSeq" id="WP_201155603.1">
    <property type="nucleotide sequence ID" value="NZ_NHSD01000095.1"/>
</dbReference>
<dbReference type="Pfam" id="PF10135">
    <property type="entry name" value="Rod-binding"/>
    <property type="match status" value="1"/>
</dbReference>
<dbReference type="InterPro" id="IPR019301">
    <property type="entry name" value="Flagellar_prot_FlgJ_N"/>
</dbReference>
<evidence type="ECO:0000259" key="1">
    <source>
        <dbReference type="Pfam" id="PF10135"/>
    </source>
</evidence>